<dbReference type="GO" id="GO:0006366">
    <property type="term" value="P:transcription by RNA polymerase II"/>
    <property type="evidence" value="ECO:0007669"/>
    <property type="project" value="TreeGrafter"/>
</dbReference>
<gene>
    <name evidence="3" type="ORF">DKX38_002178</name>
</gene>
<feature type="domain" description="ATP-dependent helicase C-terminal" evidence="2">
    <location>
        <begin position="32"/>
        <end position="123"/>
    </location>
</feature>
<dbReference type="PRINTS" id="PR00852">
    <property type="entry name" value="XRODRMPGMNTD"/>
</dbReference>
<organism evidence="3 4">
    <name type="scientific">Salix brachista</name>
    <dbReference type="NCBI Taxonomy" id="2182728"/>
    <lineage>
        <taxon>Eukaryota</taxon>
        <taxon>Viridiplantae</taxon>
        <taxon>Streptophyta</taxon>
        <taxon>Embryophyta</taxon>
        <taxon>Tracheophyta</taxon>
        <taxon>Spermatophyta</taxon>
        <taxon>Magnoliopsida</taxon>
        <taxon>eudicotyledons</taxon>
        <taxon>Gunneridae</taxon>
        <taxon>Pentapetalae</taxon>
        <taxon>rosids</taxon>
        <taxon>fabids</taxon>
        <taxon>Malpighiales</taxon>
        <taxon>Salicaceae</taxon>
        <taxon>Saliceae</taxon>
        <taxon>Salix</taxon>
    </lineage>
</organism>
<dbReference type="PANTHER" id="PTHR11472">
    <property type="entry name" value="DNA REPAIR DEAD HELICASE RAD3/XP-D SUBFAMILY MEMBER"/>
    <property type="match status" value="1"/>
</dbReference>
<dbReference type="Gene3D" id="3.40.50.300">
    <property type="entry name" value="P-loop containing nucleotide triphosphate hydrolases"/>
    <property type="match status" value="1"/>
</dbReference>
<evidence type="ECO:0000313" key="3">
    <source>
        <dbReference type="EMBL" id="KAB5568385.1"/>
    </source>
</evidence>
<dbReference type="InterPro" id="IPR001945">
    <property type="entry name" value="RAD3/XPD"/>
</dbReference>
<dbReference type="GO" id="GO:0005634">
    <property type="term" value="C:nucleus"/>
    <property type="evidence" value="ECO:0007669"/>
    <property type="project" value="InterPro"/>
</dbReference>
<dbReference type="Proteomes" id="UP000326939">
    <property type="component" value="Chromosome 2"/>
</dbReference>
<protein>
    <recommendedName>
        <fullName evidence="2">ATP-dependent helicase C-terminal domain-containing protein</fullName>
    </recommendedName>
</protein>
<dbReference type="EMBL" id="VDCV01000002">
    <property type="protein sequence ID" value="KAB5568385.1"/>
    <property type="molecule type" value="Genomic_DNA"/>
</dbReference>
<accession>A0A5N5NLB4</accession>
<proteinExistence type="predicted"/>
<dbReference type="AlphaFoldDB" id="A0A5N5NLB4"/>
<dbReference type="SMART" id="SM00491">
    <property type="entry name" value="HELICc2"/>
    <property type="match status" value="1"/>
</dbReference>
<dbReference type="GO" id="GO:0006289">
    <property type="term" value="P:nucleotide-excision repair"/>
    <property type="evidence" value="ECO:0007669"/>
    <property type="project" value="InterPro"/>
</dbReference>
<evidence type="ECO:0000313" key="4">
    <source>
        <dbReference type="Proteomes" id="UP000326939"/>
    </source>
</evidence>
<evidence type="ECO:0000256" key="1">
    <source>
        <dbReference type="SAM" id="MobiDB-lite"/>
    </source>
</evidence>
<dbReference type="GO" id="GO:0003678">
    <property type="term" value="F:DNA helicase activity"/>
    <property type="evidence" value="ECO:0007669"/>
    <property type="project" value="InterPro"/>
</dbReference>
<dbReference type="Pfam" id="PF13307">
    <property type="entry name" value="Helicase_C_2"/>
    <property type="match status" value="1"/>
</dbReference>
<feature type="region of interest" description="Disordered" evidence="1">
    <location>
        <begin position="165"/>
        <end position="195"/>
    </location>
</feature>
<keyword evidence="4" id="KW-1185">Reference proteome</keyword>
<dbReference type="PANTHER" id="PTHR11472:SF1">
    <property type="entry name" value="GENERAL TRANSCRIPTION AND DNA REPAIR FACTOR IIH HELICASE SUBUNIT XPD"/>
    <property type="match status" value="1"/>
</dbReference>
<dbReference type="InterPro" id="IPR045028">
    <property type="entry name" value="DinG/Rad3-like"/>
</dbReference>
<dbReference type="GO" id="GO:0016818">
    <property type="term" value="F:hydrolase activity, acting on acid anhydrides, in phosphorus-containing anhydrides"/>
    <property type="evidence" value="ECO:0007669"/>
    <property type="project" value="InterPro"/>
</dbReference>
<dbReference type="InterPro" id="IPR006555">
    <property type="entry name" value="ATP-dep_Helicase_C"/>
</dbReference>
<name>A0A5N5NLB4_9ROSI</name>
<dbReference type="InterPro" id="IPR027417">
    <property type="entry name" value="P-loop_NTPase"/>
</dbReference>
<feature type="compositionally biased region" description="Polar residues" evidence="1">
    <location>
        <begin position="168"/>
        <end position="178"/>
    </location>
</feature>
<reference evidence="4" key="1">
    <citation type="journal article" date="2019" name="Gigascience">
        <title>De novo genome assembly of the endangered Acer yangbiense, a plant species with extremely small populations endemic to Yunnan Province, China.</title>
        <authorList>
            <person name="Yang J."/>
            <person name="Wariss H.M."/>
            <person name="Tao L."/>
            <person name="Zhang R."/>
            <person name="Yun Q."/>
            <person name="Hollingsworth P."/>
            <person name="Dao Z."/>
            <person name="Luo G."/>
            <person name="Guo H."/>
            <person name="Ma Y."/>
            <person name="Sun W."/>
        </authorList>
    </citation>
    <scope>NUCLEOTIDE SEQUENCE [LARGE SCALE GENOMIC DNA]</scope>
    <source>
        <strain evidence="4">cv. br00</strain>
    </source>
</reference>
<dbReference type="GO" id="GO:0003684">
    <property type="term" value="F:damaged DNA binding"/>
    <property type="evidence" value="ECO:0007669"/>
    <property type="project" value="TreeGrafter"/>
</dbReference>
<comment type="caution">
    <text evidence="3">The sequence shown here is derived from an EMBL/GenBank/DDBJ whole genome shotgun (WGS) entry which is preliminary data.</text>
</comment>
<dbReference type="GO" id="GO:0045951">
    <property type="term" value="P:positive regulation of mitotic recombination"/>
    <property type="evidence" value="ECO:0007669"/>
    <property type="project" value="TreeGrafter"/>
</dbReference>
<dbReference type="GO" id="GO:0005524">
    <property type="term" value="F:ATP binding"/>
    <property type="evidence" value="ECO:0007669"/>
    <property type="project" value="InterPro"/>
</dbReference>
<sequence length="195" mass="23022">MFFLWKYIPLEVRLTKWDGQLREYNISCFYWGNVLDLCSSYVKARLNHLNQFCLSCRYVNVLRQESCRILLARLEYLRDTFQIKEGDFLTFDALRQAAQCVGRVIRSKADYGMMIFADKRYSRHDKRSKLPGWILSHLRDAHLNLSTDMALHIAREFLRKMAQPYDKTGSSGKKTLLSQEDLEKMDGSGLQERLY</sequence>
<evidence type="ECO:0000259" key="2">
    <source>
        <dbReference type="SMART" id="SM00491"/>
    </source>
</evidence>